<feature type="compositionally biased region" description="Polar residues" evidence="1">
    <location>
        <begin position="1"/>
        <end position="21"/>
    </location>
</feature>
<gene>
    <name evidence="3" type="ORF">BU16DRAFT_621700</name>
</gene>
<evidence type="ECO:0000256" key="1">
    <source>
        <dbReference type="SAM" id="MobiDB-lite"/>
    </source>
</evidence>
<name>A0A6A6QFJ2_9PEZI</name>
<organism evidence="3 4">
    <name type="scientific">Lophium mytilinum</name>
    <dbReference type="NCBI Taxonomy" id="390894"/>
    <lineage>
        <taxon>Eukaryota</taxon>
        <taxon>Fungi</taxon>
        <taxon>Dikarya</taxon>
        <taxon>Ascomycota</taxon>
        <taxon>Pezizomycotina</taxon>
        <taxon>Dothideomycetes</taxon>
        <taxon>Pleosporomycetidae</taxon>
        <taxon>Mytilinidiales</taxon>
        <taxon>Mytilinidiaceae</taxon>
        <taxon>Lophium</taxon>
    </lineage>
</organism>
<dbReference type="AlphaFoldDB" id="A0A6A6QFJ2"/>
<proteinExistence type="predicted"/>
<feature type="region of interest" description="Disordered" evidence="1">
    <location>
        <begin position="1"/>
        <end position="22"/>
    </location>
</feature>
<keyword evidence="2" id="KW-0472">Membrane</keyword>
<evidence type="ECO:0000256" key="2">
    <source>
        <dbReference type="SAM" id="Phobius"/>
    </source>
</evidence>
<feature type="transmembrane region" description="Helical" evidence="2">
    <location>
        <begin position="242"/>
        <end position="261"/>
    </location>
</feature>
<keyword evidence="2" id="KW-1133">Transmembrane helix</keyword>
<evidence type="ECO:0000313" key="4">
    <source>
        <dbReference type="Proteomes" id="UP000799750"/>
    </source>
</evidence>
<dbReference type="EMBL" id="MU004196">
    <property type="protein sequence ID" value="KAF2491042.1"/>
    <property type="molecule type" value="Genomic_DNA"/>
</dbReference>
<evidence type="ECO:0000313" key="3">
    <source>
        <dbReference type="EMBL" id="KAF2491042.1"/>
    </source>
</evidence>
<keyword evidence="4" id="KW-1185">Reference proteome</keyword>
<evidence type="ECO:0008006" key="5">
    <source>
        <dbReference type="Google" id="ProtNLM"/>
    </source>
</evidence>
<dbReference type="OrthoDB" id="3800738at2759"/>
<accession>A0A6A6QFJ2</accession>
<protein>
    <recommendedName>
        <fullName evidence="5">F-box domain-containing protein</fullName>
    </recommendedName>
</protein>
<sequence length="288" mass="31983">MSNSTLEAPASSSTPINTESPTHGVLHCPELLENILSQTKSPHFHLQRYKRVSRFWTATIAASPILQHALWTRRLPRLETQTELTCRRMKSEEQRDGLFDVLIAAACHMEVYQCRTCSRAHDFLSDEHIHPVLQGPFLKGPFSYFAPPKREGSLCWCLAEDGTPQFTYSTSFPLTLKKPPGELAAGSWRDAYALLPPVSRIYVCGEVGYSSGMGEVRAGEGDDGVRVGQVFDEMVRWRRKGAVLKGVAILCVLLAVGGVVWREGWLGVGLRFERALGRRLGGLVLGFV</sequence>
<keyword evidence="2" id="KW-0812">Transmembrane</keyword>
<dbReference type="Proteomes" id="UP000799750">
    <property type="component" value="Unassembled WGS sequence"/>
</dbReference>
<reference evidence="3" key="1">
    <citation type="journal article" date="2020" name="Stud. Mycol.">
        <title>101 Dothideomycetes genomes: a test case for predicting lifestyles and emergence of pathogens.</title>
        <authorList>
            <person name="Haridas S."/>
            <person name="Albert R."/>
            <person name="Binder M."/>
            <person name="Bloem J."/>
            <person name="Labutti K."/>
            <person name="Salamov A."/>
            <person name="Andreopoulos B."/>
            <person name="Baker S."/>
            <person name="Barry K."/>
            <person name="Bills G."/>
            <person name="Bluhm B."/>
            <person name="Cannon C."/>
            <person name="Castanera R."/>
            <person name="Culley D."/>
            <person name="Daum C."/>
            <person name="Ezra D."/>
            <person name="Gonzalez J."/>
            <person name="Henrissat B."/>
            <person name="Kuo A."/>
            <person name="Liang C."/>
            <person name="Lipzen A."/>
            <person name="Lutzoni F."/>
            <person name="Magnuson J."/>
            <person name="Mondo S."/>
            <person name="Nolan M."/>
            <person name="Ohm R."/>
            <person name="Pangilinan J."/>
            <person name="Park H.-J."/>
            <person name="Ramirez L."/>
            <person name="Alfaro M."/>
            <person name="Sun H."/>
            <person name="Tritt A."/>
            <person name="Yoshinaga Y."/>
            <person name="Zwiers L.-H."/>
            <person name="Turgeon B."/>
            <person name="Goodwin S."/>
            <person name="Spatafora J."/>
            <person name="Crous P."/>
            <person name="Grigoriev I."/>
        </authorList>
    </citation>
    <scope>NUCLEOTIDE SEQUENCE</scope>
    <source>
        <strain evidence="3">CBS 269.34</strain>
    </source>
</reference>